<feature type="domain" description="Activator of Hsp90 ATPase homologue 1/2-like C-terminal" evidence="2">
    <location>
        <begin position="30"/>
        <end position="141"/>
    </location>
</feature>
<dbReference type="AlphaFoldDB" id="A0A2T0Q0J8"/>
<evidence type="ECO:0000256" key="1">
    <source>
        <dbReference type="ARBA" id="ARBA00006817"/>
    </source>
</evidence>
<dbReference type="InterPro" id="IPR023393">
    <property type="entry name" value="START-like_dom_sf"/>
</dbReference>
<evidence type="ECO:0000313" key="3">
    <source>
        <dbReference type="EMBL" id="PRX97308.1"/>
    </source>
</evidence>
<dbReference type="Proteomes" id="UP000237846">
    <property type="component" value="Unassembled WGS sequence"/>
</dbReference>
<keyword evidence="4" id="KW-1185">Reference proteome</keyword>
<evidence type="ECO:0000259" key="2">
    <source>
        <dbReference type="Pfam" id="PF08327"/>
    </source>
</evidence>
<dbReference type="SUPFAM" id="SSF55961">
    <property type="entry name" value="Bet v1-like"/>
    <property type="match status" value="1"/>
</dbReference>
<dbReference type="Gene3D" id="3.30.530.20">
    <property type="match status" value="1"/>
</dbReference>
<accession>A0A2T0Q0J8</accession>
<reference evidence="3 4" key="1">
    <citation type="submission" date="2018-03" db="EMBL/GenBank/DDBJ databases">
        <title>Genomic Encyclopedia of Archaeal and Bacterial Type Strains, Phase II (KMG-II): from individual species to whole genera.</title>
        <authorList>
            <person name="Goeker M."/>
        </authorList>
    </citation>
    <scope>NUCLEOTIDE SEQUENCE [LARGE SCALE GENOMIC DNA]</scope>
    <source>
        <strain evidence="3 4">DSM 45601</strain>
    </source>
</reference>
<evidence type="ECO:0000313" key="4">
    <source>
        <dbReference type="Proteomes" id="UP000237846"/>
    </source>
</evidence>
<dbReference type="InterPro" id="IPR013538">
    <property type="entry name" value="ASHA1/2-like_C"/>
</dbReference>
<comment type="caution">
    <text evidence="3">The sequence shown here is derived from an EMBL/GenBank/DDBJ whole genome shotgun (WGS) entry which is preliminary data.</text>
</comment>
<dbReference type="CDD" id="cd08899">
    <property type="entry name" value="SRPBCC_CalC_Aha1-like_6"/>
    <property type="match status" value="1"/>
</dbReference>
<dbReference type="EMBL" id="PVZC01000006">
    <property type="protein sequence ID" value="PRX97308.1"/>
    <property type="molecule type" value="Genomic_DNA"/>
</dbReference>
<dbReference type="Pfam" id="PF08327">
    <property type="entry name" value="AHSA1"/>
    <property type="match status" value="1"/>
</dbReference>
<proteinExistence type="inferred from homology"/>
<dbReference type="OrthoDB" id="8117292at2"/>
<comment type="similarity">
    <text evidence="1">Belongs to the AHA1 family.</text>
</comment>
<sequence length="206" mass="22324">MDILDQIGRARREVVDGGASKAVILTRTYDTSVEDLWDACTNAERLPRWFDAVSGELREGGRYRLDASATSGTIERCAAPNLLRITWEYGGDTSRVELTLSEEGGRAVLRLEHLVPDNEHWRTYGPSATGVGWDGSLLALALHLADDPRGTPAGMEEVNATPDGTEFIRRTAAAWAEAHIASGADPEAARRVSEHTAAFYTGAEQG</sequence>
<gene>
    <name evidence="3" type="ORF">CLV72_106345</name>
</gene>
<protein>
    <submittedName>
        <fullName evidence="3">Uncharacterized protein YndB with AHSA1/START domain</fullName>
    </submittedName>
</protein>
<organism evidence="3 4">
    <name type="scientific">Allonocardiopsis opalescens</name>
    <dbReference type="NCBI Taxonomy" id="1144618"/>
    <lineage>
        <taxon>Bacteria</taxon>
        <taxon>Bacillati</taxon>
        <taxon>Actinomycetota</taxon>
        <taxon>Actinomycetes</taxon>
        <taxon>Streptosporangiales</taxon>
        <taxon>Allonocardiopsis</taxon>
    </lineage>
</organism>
<dbReference type="RefSeq" id="WP_106249279.1">
    <property type="nucleotide sequence ID" value="NZ_PVZC01000006.1"/>
</dbReference>
<name>A0A2T0Q0J8_9ACTN</name>